<proteinExistence type="predicted"/>
<reference evidence="1" key="2">
    <citation type="journal article" date="2024" name="Plant">
        <title>Genomic evolution and insights into agronomic trait innovations of Sesamum species.</title>
        <authorList>
            <person name="Miao H."/>
            <person name="Wang L."/>
            <person name="Qu L."/>
            <person name="Liu H."/>
            <person name="Sun Y."/>
            <person name="Le M."/>
            <person name="Wang Q."/>
            <person name="Wei S."/>
            <person name="Zheng Y."/>
            <person name="Lin W."/>
            <person name="Duan Y."/>
            <person name="Cao H."/>
            <person name="Xiong S."/>
            <person name="Wang X."/>
            <person name="Wei L."/>
            <person name="Li C."/>
            <person name="Ma Q."/>
            <person name="Ju M."/>
            <person name="Zhao R."/>
            <person name="Li G."/>
            <person name="Mu C."/>
            <person name="Tian Q."/>
            <person name="Mei H."/>
            <person name="Zhang T."/>
            <person name="Gao T."/>
            <person name="Zhang H."/>
        </authorList>
    </citation>
    <scope>NUCLEOTIDE SEQUENCE</scope>
    <source>
        <strain evidence="1">G02</strain>
    </source>
</reference>
<dbReference type="GO" id="GO:0015079">
    <property type="term" value="F:potassium ion transmembrane transporter activity"/>
    <property type="evidence" value="ECO:0007669"/>
    <property type="project" value="InterPro"/>
</dbReference>
<name>A0AAW2P6T6_SESRA</name>
<comment type="caution">
    <text evidence="1">The sequence shown here is derived from an EMBL/GenBank/DDBJ whole genome shotgun (WGS) entry which is preliminary data.</text>
</comment>
<protein>
    <submittedName>
        <fullName evidence="1">Potassium transporter 8</fullName>
    </submittedName>
</protein>
<sequence>MDDVEFEKDLVSSIAEFIRSEQPGTNGSLSDLENEEKMAVIGTTSTHAKGLKIWDDDEDVFSEEQSTTELTEIITSPEVPRKRVRFLVPESPQMDREARVELQELMEAREAGMAFILGHCYVKAKTGSSLFKRMVINVGYDFLRRNSRAPTYASSFPRASTLEVGMIYHV</sequence>
<dbReference type="EMBL" id="JACGWJ010000018">
    <property type="protein sequence ID" value="KAL0350988.1"/>
    <property type="molecule type" value="Genomic_DNA"/>
</dbReference>
<gene>
    <name evidence="1" type="ORF">Sradi_4248000</name>
</gene>
<dbReference type="InterPro" id="IPR003855">
    <property type="entry name" value="K+_transporter"/>
</dbReference>
<reference evidence="1" key="1">
    <citation type="submission" date="2020-06" db="EMBL/GenBank/DDBJ databases">
        <authorList>
            <person name="Li T."/>
            <person name="Hu X."/>
            <person name="Zhang T."/>
            <person name="Song X."/>
            <person name="Zhang H."/>
            <person name="Dai N."/>
            <person name="Sheng W."/>
            <person name="Hou X."/>
            <person name="Wei L."/>
        </authorList>
    </citation>
    <scope>NUCLEOTIDE SEQUENCE</scope>
    <source>
        <strain evidence="1">G02</strain>
        <tissue evidence="1">Leaf</tissue>
    </source>
</reference>
<organism evidence="1">
    <name type="scientific">Sesamum radiatum</name>
    <name type="common">Black benniseed</name>
    <dbReference type="NCBI Taxonomy" id="300843"/>
    <lineage>
        <taxon>Eukaryota</taxon>
        <taxon>Viridiplantae</taxon>
        <taxon>Streptophyta</taxon>
        <taxon>Embryophyta</taxon>
        <taxon>Tracheophyta</taxon>
        <taxon>Spermatophyta</taxon>
        <taxon>Magnoliopsida</taxon>
        <taxon>eudicotyledons</taxon>
        <taxon>Gunneridae</taxon>
        <taxon>Pentapetalae</taxon>
        <taxon>asterids</taxon>
        <taxon>lamiids</taxon>
        <taxon>Lamiales</taxon>
        <taxon>Pedaliaceae</taxon>
        <taxon>Sesamum</taxon>
    </lineage>
</organism>
<dbReference type="GO" id="GO:0016020">
    <property type="term" value="C:membrane"/>
    <property type="evidence" value="ECO:0007669"/>
    <property type="project" value="InterPro"/>
</dbReference>
<accession>A0AAW2P6T6</accession>
<dbReference type="AlphaFoldDB" id="A0AAW2P6T6"/>
<dbReference type="PANTHER" id="PTHR30540">
    <property type="entry name" value="OSMOTIC STRESS POTASSIUM TRANSPORTER"/>
    <property type="match status" value="1"/>
</dbReference>
<dbReference type="PANTHER" id="PTHR30540:SF10">
    <property type="entry name" value="POTASSIUM TRANSPORTER 8"/>
    <property type="match status" value="1"/>
</dbReference>
<evidence type="ECO:0000313" key="1">
    <source>
        <dbReference type="EMBL" id="KAL0350988.1"/>
    </source>
</evidence>